<dbReference type="PANTHER" id="PTHR46228:SF2">
    <property type="entry name" value="KELCH REPEAT PROTEIN (AFU_ORTHOLOGUE AFUA_4G14350)"/>
    <property type="match status" value="1"/>
</dbReference>
<evidence type="ECO:0000313" key="4">
    <source>
        <dbReference type="EMBL" id="CAG8477049.1"/>
    </source>
</evidence>
<feature type="signal peptide" evidence="3">
    <location>
        <begin position="1"/>
        <end position="18"/>
    </location>
</feature>
<dbReference type="PANTHER" id="PTHR46228">
    <property type="entry name" value="KELCH DOMAIN-CONTAINING PROTEIN"/>
    <property type="match status" value="1"/>
</dbReference>
<dbReference type="SUPFAM" id="SSF117281">
    <property type="entry name" value="Kelch motif"/>
    <property type="match status" value="1"/>
</dbReference>
<feature type="chain" id="PRO_5040219105" evidence="3">
    <location>
        <begin position="19"/>
        <end position="357"/>
    </location>
</feature>
<dbReference type="AlphaFoldDB" id="A0A9N8Z548"/>
<gene>
    <name evidence="4" type="ORF">FCALED_LOCUS2517</name>
</gene>
<evidence type="ECO:0000256" key="2">
    <source>
        <dbReference type="ARBA" id="ARBA00022737"/>
    </source>
</evidence>
<dbReference type="Proteomes" id="UP000789570">
    <property type="component" value="Unassembled WGS sequence"/>
</dbReference>
<protein>
    <submittedName>
        <fullName evidence="4">6678_t:CDS:1</fullName>
    </submittedName>
</protein>
<organism evidence="4 5">
    <name type="scientific">Funneliformis caledonium</name>
    <dbReference type="NCBI Taxonomy" id="1117310"/>
    <lineage>
        <taxon>Eukaryota</taxon>
        <taxon>Fungi</taxon>
        <taxon>Fungi incertae sedis</taxon>
        <taxon>Mucoromycota</taxon>
        <taxon>Glomeromycotina</taxon>
        <taxon>Glomeromycetes</taxon>
        <taxon>Glomerales</taxon>
        <taxon>Glomeraceae</taxon>
        <taxon>Funneliformis</taxon>
    </lineage>
</organism>
<dbReference type="OrthoDB" id="432528at2759"/>
<dbReference type="EMBL" id="CAJVPQ010000386">
    <property type="protein sequence ID" value="CAG8477049.1"/>
    <property type="molecule type" value="Genomic_DNA"/>
</dbReference>
<evidence type="ECO:0000256" key="1">
    <source>
        <dbReference type="ARBA" id="ARBA00022441"/>
    </source>
</evidence>
<evidence type="ECO:0000256" key="3">
    <source>
        <dbReference type="SAM" id="SignalP"/>
    </source>
</evidence>
<reference evidence="4" key="1">
    <citation type="submission" date="2021-06" db="EMBL/GenBank/DDBJ databases">
        <authorList>
            <person name="Kallberg Y."/>
            <person name="Tangrot J."/>
            <person name="Rosling A."/>
        </authorList>
    </citation>
    <scope>NUCLEOTIDE SEQUENCE</scope>
    <source>
        <strain evidence="4">UK204</strain>
    </source>
</reference>
<name>A0A9N8Z548_9GLOM</name>
<evidence type="ECO:0000313" key="5">
    <source>
        <dbReference type="Proteomes" id="UP000789570"/>
    </source>
</evidence>
<keyword evidence="3" id="KW-0732">Signal</keyword>
<keyword evidence="2" id="KW-0677">Repeat</keyword>
<comment type="caution">
    <text evidence="4">The sequence shown here is derived from an EMBL/GenBank/DDBJ whole genome shotgun (WGS) entry which is preliminary data.</text>
</comment>
<keyword evidence="1" id="KW-0880">Kelch repeat</keyword>
<keyword evidence="5" id="KW-1185">Reference proteome</keyword>
<accession>A0A9N8Z548</accession>
<sequence length="357" mass="40354">MIFIAWYLLPFLIEVTNSQIESFRPKERIYHTSTFINNKLYILGGNSISTNATINEIVGKEFFYLEFSKTFNTIIINSLWQDLTKINTVPSHWAAASAKGGINNDTLFLYGGFSNETSLIHTYDSQNDLWSIPNVKGDYVIKKRSLTGIIDYNGNMYLFGGASSEFGILNDMIILDTINLIWKSGSLINAPTPRFYYGANLLPNQNIIYFGGHNGKEIIELNEIHLYDIVNNDWNIKKTSGSSPSKRYLFSTVLDTINFEWYIPNVSGDIPANRYDHKSNVIGNFMVISFGFGYEQGKESDLLLLDISNNEEYKWSIIFEPSPSIVTPTSSLPTSTQSNDFSSTNHNSRIVLLVAIL</sequence>
<proteinExistence type="predicted"/>
<dbReference type="Pfam" id="PF24681">
    <property type="entry name" value="Kelch_KLHDC2_KLHL20_DRC7"/>
    <property type="match status" value="1"/>
</dbReference>
<dbReference type="Gene3D" id="2.120.10.80">
    <property type="entry name" value="Kelch-type beta propeller"/>
    <property type="match status" value="1"/>
</dbReference>
<dbReference type="InterPro" id="IPR015915">
    <property type="entry name" value="Kelch-typ_b-propeller"/>
</dbReference>